<dbReference type="SUPFAM" id="SSF161098">
    <property type="entry name" value="MetI-like"/>
    <property type="match status" value="1"/>
</dbReference>
<name>A0A411YHT4_9ACTN</name>
<gene>
    <name evidence="9" type="ORF">ER308_15315</name>
</gene>
<feature type="transmembrane region" description="Helical" evidence="7">
    <location>
        <begin position="90"/>
        <end position="114"/>
    </location>
</feature>
<keyword evidence="6 7" id="KW-0472">Membrane</keyword>
<dbReference type="PANTHER" id="PTHR43163:SF6">
    <property type="entry name" value="DIPEPTIDE TRANSPORT SYSTEM PERMEASE PROTEIN DPPB-RELATED"/>
    <property type="match status" value="1"/>
</dbReference>
<keyword evidence="5 7" id="KW-1133">Transmembrane helix</keyword>
<dbReference type="Gene3D" id="1.10.3720.10">
    <property type="entry name" value="MetI-like"/>
    <property type="match status" value="1"/>
</dbReference>
<evidence type="ECO:0000256" key="1">
    <source>
        <dbReference type="ARBA" id="ARBA00004651"/>
    </source>
</evidence>
<dbReference type="Proteomes" id="UP000291469">
    <property type="component" value="Chromosome"/>
</dbReference>
<dbReference type="InterPro" id="IPR000515">
    <property type="entry name" value="MetI-like"/>
</dbReference>
<evidence type="ECO:0000259" key="8">
    <source>
        <dbReference type="PROSITE" id="PS50928"/>
    </source>
</evidence>
<keyword evidence="3" id="KW-1003">Cell membrane</keyword>
<dbReference type="KEGG" id="erz:ER308_15315"/>
<dbReference type="CDD" id="cd06261">
    <property type="entry name" value="TM_PBP2"/>
    <property type="match status" value="1"/>
</dbReference>
<evidence type="ECO:0000313" key="9">
    <source>
        <dbReference type="EMBL" id="QBI20800.1"/>
    </source>
</evidence>
<dbReference type="PROSITE" id="PS50928">
    <property type="entry name" value="ABC_TM1"/>
    <property type="match status" value="1"/>
</dbReference>
<dbReference type="OrthoDB" id="9778910at2"/>
<accession>A0A411YHT4</accession>
<dbReference type="InterPro" id="IPR035906">
    <property type="entry name" value="MetI-like_sf"/>
</dbReference>
<keyword evidence="10" id="KW-1185">Reference proteome</keyword>
<proteinExistence type="inferred from homology"/>
<feature type="transmembrane region" description="Helical" evidence="7">
    <location>
        <begin position="181"/>
        <end position="199"/>
    </location>
</feature>
<dbReference type="EMBL" id="CP036402">
    <property type="protein sequence ID" value="QBI20800.1"/>
    <property type="molecule type" value="Genomic_DNA"/>
</dbReference>
<evidence type="ECO:0000256" key="4">
    <source>
        <dbReference type="ARBA" id="ARBA00022692"/>
    </source>
</evidence>
<feature type="transmembrane region" description="Helical" evidence="7">
    <location>
        <begin position="235"/>
        <end position="261"/>
    </location>
</feature>
<evidence type="ECO:0000256" key="3">
    <source>
        <dbReference type="ARBA" id="ARBA00022475"/>
    </source>
</evidence>
<organism evidence="9 10">
    <name type="scientific">Egibacter rhizosphaerae</name>
    <dbReference type="NCBI Taxonomy" id="1670831"/>
    <lineage>
        <taxon>Bacteria</taxon>
        <taxon>Bacillati</taxon>
        <taxon>Actinomycetota</taxon>
        <taxon>Nitriliruptoria</taxon>
        <taxon>Egibacterales</taxon>
        <taxon>Egibacteraceae</taxon>
        <taxon>Egibacter</taxon>
    </lineage>
</organism>
<feature type="transmembrane region" description="Helical" evidence="7">
    <location>
        <begin position="135"/>
        <end position="161"/>
    </location>
</feature>
<dbReference type="RefSeq" id="WP_131155793.1">
    <property type="nucleotide sequence ID" value="NZ_CP036402.1"/>
</dbReference>
<dbReference type="AlphaFoldDB" id="A0A411YHT4"/>
<feature type="transmembrane region" description="Helical" evidence="7">
    <location>
        <begin position="281"/>
        <end position="304"/>
    </location>
</feature>
<comment type="subcellular location">
    <subcellularLocation>
        <location evidence="1 7">Cell membrane</location>
        <topology evidence="1 7">Multi-pass membrane protein</topology>
    </subcellularLocation>
</comment>
<evidence type="ECO:0000256" key="6">
    <source>
        <dbReference type="ARBA" id="ARBA00023136"/>
    </source>
</evidence>
<keyword evidence="4 7" id="KW-0812">Transmembrane</keyword>
<dbReference type="PANTHER" id="PTHR43163">
    <property type="entry name" value="DIPEPTIDE TRANSPORT SYSTEM PERMEASE PROTEIN DPPB-RELATED"/>
    <property type="match status" value="1"/>
</dbReference>
<keyword evidence="2 7" id="KW-0813">Transport</keyword>
<comment type="similarity">
    <text evidence="7">Belongs to the binding-protein-dependent transport system permease family.</text>
</comment>
<dbReference type="InterPro" id="IPR045621">
    <property type="entry name" value="BPD_transp_1_N"/>
</dbReference>
<evidence type="ECO:0000256" key="5">
    <source>
        <dbReference type="ARBA" id="ARBA00022989"/>
    </source>
</evidence>
<evidence type="ECO:0000256" key="2">
    <source>
        <dbReference type="ARBA" id="ARBA00022448"/>
    </source>
</evidence>
<reference evidence="9 10" key="1">
    <citation type="submission" date="2019-01" db="EMBL/GenBank/DDBJ databases">
        <title>Egibacter rhizosphaerae EGI 80759T.</title>
        <authorList>
            <person name="Chen D.-D."/>
            <person name="Tian Y."/>
            <person name="Jiao J.-Y."/>
            <person name="Zhang X.-T."/>
            <person name="Zhang Y.-G."/>
            <person name="Zhang Y."/>
            <person name="Xiao M."/>
            <person name="Shu W.-S."/>
            <person name="Li W.-J."/>
        </authorList>
    </citation>
    <scope>NUCLEOTIDE SEQUENCE [LARGE SCALE GENOMIC DNA]</scope>
    <source>
        <strain evidence="9 10">EGI 80759</strain>
    </source>
</reference>
<protein>
    <submittedName>
        <fullName evidence="9">ABC transporter permease</fullName>
    </submittedName>
</protein>
<feature type="domain" description="ABC transmembrane type-1" evidence="8">
    <location>
        <begin position="95"/>
        <end position="300"/>
    </location>
</feature>
<dbReference type="Pfam" id="PF00528">
    <property type="entry name" value="BPD_transp_1"/>
    <property type="match status" value="1"/>
</dbReference>
<dbReference type="GO" id="GO:0055085">
    <property type="term" value="P:transmembrane transport"/>
    <property type="evidence" value="ECO:0007669"/>
    <property type="project" value="InterPro"/>
</dbReference>
<sequence>MARMLGKRLVASVVTAVLATIVVFVLMRAVPGDVVQQMLGQTSDPDVERALRSFFGLDEPLYVQYGEWLLSALQGDLGTAWVSGQPVGQLIGNALLVTLQLTLLTLLLAVVLGVPVGLVAGMREGGRLDSILQSLTVLGLATPIFWLGIMLLIGVSAVLGWSPPLSYQPPTVSLGANLQMMVLPVLSLGVLQAAAYAQFVRQAVVSATREQYVITARAKGLPERKILFKHILRNILVQLITFMGLLVVQILGGAVVIESIFTLPGFGRLLLGAITSRDYPLLQGGLLVVVLVTLTVNLIIDLLYRVIDPRLRTVAS</sequence>
<evidence type="ECO:0000256" key="7">
    <source>
        <dbReference type="RuleBase" id="RU363032"/>
    </source>
</evidence>
<evidence type="ECO:0000313" key="10">
    <source>
        <dbReference type="Proteomes" id="UP000291469"/>
    </source>
</evidence>
<dbReference type="Pfam" id="PF19300">
    <property type="entry name" value="BPD_transp_1_N"/>
    <property type="match status" value="1"/>
</dbReference>
<dbReference type="GO" id="GO:0005886">
    <property type="term" value="C:plasma membrane"/>
    <property type="evidence" value="ECO:0007669"/>
    <property type="project" value="UniProtKB-SubCell"/>
</dbReference>